<reference evidence="1 2" key="1">
    <citation type="submission" date="2023-07" db="EMBL/GenBank/DDBJ databases">
        <authorList>
            <person name="Girao M."/>
            <person name="Carvalho M.F."/>
        </authorList>
    </citation>
    <scope>NUCLEOTIDE SEQUENCE [LARGE SCALE GENOMIC DNA]</scope>
    <source>
        <strain evidence="1 2">YIM65754</strain>
    </source>
</reference>
<comment type="caution">
    <text evidence="1">The sequence shown here is derived from an EMBL/GenBank/DDBJ whole genome shotgun (WGS) entry which is preliminary data.</text>
</comment>
<keyword evidence="2" id="KW-1185">Reference proteome</keyword>
<gene>
    <name evidence="1" type="ORF">Q7514_10820</name>
</gene>
<organism evidence="1 2">
    <name type="scientific">Rhodococcus artemisiae</name>
    <dbReference type="NCBI Taxonomy" id="714159"/>
    <lineage>
        <taxon>Bacteria</taxon>
        <taxon>Bacillati</taxon>
        <taxon>Actinomycetota</taxon>
        <taxon>Actinomycetes</taxon>
        <taxon>Mycobacteriales</taxon>
        <taxon>Nocardiaceae</taxon>
        <taxon>Rhodococcus</taxon>
    </lineage>
</organism>
<protein>
    <recommendedName>
        <fullName evidence="3">Excisionase family DNA binding protein</fullName>
    </recommendedName>
</protein>
<dbReference type="RefSeq" id="WP_330133256.1">
    <property type="nucleotide sequence ID" value="NZ_JAUTXY010000004.1"/>
</dbReference>
<dbReference type="Proteomes" id="UP001336020">
    <property type="component" value="Unassembled WGS sequence"/>
</dbReference>
<evidence type="ECO:0008006" key="3">
    <source>
        <dbReference type="Google" id="ProtNLM"/>
    </source>
</evidence>
<proteinExistence type="predicted"/>
<evidence type="ECO:0000313" key="1">
    <source>
        <dbReference type="EMBL" id="MEE2058013.1"/>
    </source>
</evidence>
<dbReference type="EMBL" id="JAUTXY010000004">
    <property type="protein sequence ID" value="MEE2058013.1"/>
    <property type="molecule type" value="Genomic_DNA"/>
</dbReference>
<evidence type="ECO:0000313" key="2">
    <source>
        <dbReference type="Proteomes" id="UP001336020"/>
    </source>
</evidence>
<accession>A0ABU7L8Z6</accession>
<name>A0ABU7L8Z6_9NOCA</name>
<sequence length="206" mass="21770">MSDAATAEARYLRGDLDFEDALREVTGTDIGRDDLVQILRGLHSTNATPPALSEHDAQVLADPGFTADPAAAASARVDRDIRMANLVATSLSVADAADRLGVTPAKVRQRIGEGTLWAFDSGRNRLLPPAQFTAAGGVPHLEKVMPQVPKVLHPLTLQALLTRPQQALLVEGRPVSIVAWLTGSAGAAADIDQVLDVIDAAEWESA</sequence>